<feature type="signal peptide" evidence="2">
    <location>
        <begin position="1"/>
        <end position="16"/>
    </location>
</feature>
<proteinExistence type="predicted"/>
<dbReference type="EMBL" id="CAJPDT010000004">
    <property type="protein sequence ID" value="CAF9907935.1"/>
    <property type="molecule type" value="Genomic_DNA"/>
</dbReference>
<feature type="compositionally biased region" description="Acidic residues" evidence="1">
    <location>
        <begin position="466"/>
        <end position="475"/>
    </location>
</feature>
<reference evidence="3" key="1">
    <citation type="submission" date="2021-03" db="EMBL/GenBank/DDBJ databases">
        <authorList>
            <person name="Tagirdzhanova G."/>
        </authorList>
    </citation>
    <scope>NUCLEOTIDE SEQUENCE</scope>
</reference>
<feature type="region of interest" description="Disordered" evidence="1">
    <location>
        <begin position="710"/>
        <end position="747"/>
    </location>
</feature>
<evidence type="ECO:0000256" key="1">
    <source>
        <dbReference type="SAM" id="MobiDB-lite"/>
    </source>
</evidence>
<dbReference type="AlphaFoldDB" id="A0A8H3ELT9"/>
<keyword evidence="2" id="KW-0732">Signal</keyword>
<protein>
    <submittedName>
        <fullName evidence="3">Uncharacterized protein</fullName>
    </submittedName>
</protein>
<feature type="chain" id="PRO_5034703294" evidence="2">
    <location>
        <begin position="17"/>
        <end position="760"/>
    </location>
</feature>
<comment type="caution">
    <text evidence="3">The sequence shown here is derived from an EMBL/GenBank/DDBJ whole genome shotgun (WGS) entry which is preliminary data.</text>
</comment>
<organism evidence="3 4">
    <name type="scientific">Imshaugia aleurites</name>
    <dbReference type="NCBI Taxonomy" id="172621"/>
    <lineage>
        <taxon>Eukaryota</taxon>
        <taxon>Fungi</taxon>
        <taxon>Dikarya</taxon>
        <taxon>Ascomycota</taxon>
        <taxon>Pezizomycotina</taxon>
        <taxon>Lecanoromycetes</taxon>
        <taxon>OSLEUM clade</taxon>
        <taxon>Lecanoromycetidae</taxon>
        <taxon>Lecanorales</taxon>
        <taxon>Lecanorineae</taxon>
        <taxon>Parmeliaceae</taxon>
        <taxon>Imshaugia</taxon>
    </lineage>
</organism>
<accession>A0A8H3ELT9</accession>
<evidence type="ECO:0000313" key="3">
    <source>
        <dbReference type="EMBL" id="CAF9907935.1"/>
    </source>
</evidence>
<feature type="region of interest" description="Disordered" evidence="1">
    <location>
        <begin position="227"/>
        <end position="252"/>
    </location>
</feature>
<dbReference type="Proteomes" id="UP000664534">
    <property type="component" value="Unassembled WGS sequence"/>
</dbReference>
<evidence type="ECO:0000313" key="4">
    <source>
        <dbReference type="Proteomes" id="UP000664534"/>
    </source>
</evidence>
<keyword evidence="4" id="KW-1185">Reference proteome</keyword>
<gene>
    <name evidence="3" type="ORF">IMSHALPRED_006535</name>
</gene>
<name>A0A8H3ELT9_9LECA</name>
<dbReference type="OrthoDB" id="5430948at2759"/>
<feature type="compositionally biased region" description="Low complexity" evidence="1">
    <location>
        <begin position="710"/>
        <end position="722"/>
    </location>
</feature>
<sequence length="760" mass="78482">MAHFVLCVLFLASIEASYSSSTSTSISRDVGTPTTSTTLQAISPTCFQPRALNDPPSSQLSSALTDASAVTYACSNTTAQRSHNDSLYSNVGALLLNITRRSSGRNSGLNQLPPSYCSQNFQNIINICLLQQSFWGGWILIESANWSISNQIYPRNLLPLPSAVNASLTRGQLSKTRIGAASFTNNTSTPASTVSSEDPSRVLLATDNLVSNAQVSLSGAAPATLKNRSSVRGMSAPQSQVQLSTSADPSVSASTSNVTLAVASRDNSSKPLASAAPMTLQSKISSPMTSVSLSTHATQISGLRNPITTSLLGSLAGGNGSARVPEISGPVTIAPDYTISNAFRANLSTTTVSASNGAVLVYSMRTFSDLANMTGTPILIQTTVPETLSNGNRVTYRGGIWIASGGRYWFPPGIPKLESGGDLKPDIEIKPPCILPFCSGEVIDDGGGGGDPEGDPPPPYKPPADDGGEEPDQETQDVHTQTEVKKSQARSQSAPKATDISSQTISTRVSRSSIVSSVNMASSSDASSSVPAYSTAKFSSVTMTSPSNVSSNVPAYSTAKLSSVTRASSSIVSSSMPASNTADLTDGSYLDYNLSIADAIAAALNELYLFKAITVPNGILWVPTGSQELAYAAQATSSFDPDLPTFANFTQGSSLSWTAGSTASQIPTGFRTQPASLSAALVSADASADAVGSEIAAIAFQIASSSAATSADQPRSSSQISPAPTPPPTKASESSSPTPPAPTPLLSKVSPISFLECTQL</sequence>
<feature type="compositionally biased region" description="Basic and acidic residues" evidence="1">
    <location>
        <begin position="476"/>
        <end position="486"/>
    </location>
</feature>
<feature type="region of interest" description="Disordered" evidence="1">
    <location>
        <begin position="440"/>
        <end position="508"/>
    </location>
</feature>
<evidence type="ECO:0000256" key="2">
    <source>
        <dbReference type="SAM" id="SignalP"/>
    </source>
</evidence>